<evidence type="ECO:0000313" key="10">
    <source>
        <dbReference type="EMBL" id="KAF2431746.1"/>
    </source>
</evidence>
<gene>
    <name evidence="10" type="ORF">EJ08DRAFT_631825</name>
</gene>
<dbReference type="InterPro" id="IPR024134">
    <property type="entry name" value="SOD_Cu/Zn_/chaperone"/>
</dbReference>
<dbReference type="GO" id="GO:0004784">
    <property type="term" value="F:superoxide dismutase activity"/>
    <property type="evidence" value="ECO:0007669"/>
    <property type="project" value="UniProtKB-EC"/>
</dbReference>
<keyword evidence="8" id="KW-0732">Signal</keyword>
<feature type="domain" description="Superoxide dismutase copper/zinc binding" evidence="9">
    <location>
        <begin position="52"/>
        <end position="171"/>
    </location>
</feature>
<evidence type="ECO:0000256" key="2">
    <source>
        <dbReference type="ARBA" id="ARBA00004613"/>
    </source>
</evidence>
<protein>
    <recommendedName>
        <fullName evidence="4">superoxide dismutase</fullName>
        <ecNumber evidence="4">1.15.1.1</ecNumber>
    </recommendedName>
</protein>
<dbReference type="OrthoDB" id="159229at2759"/>
<keyword evidence="6" id="KW-0049">Antioxidant</keyword>
<dbReference type="AlphaFoldDB" id="A0A9P4NU43"/>
<dbReference type="GO" id="GO:0005576">
    <property type="term" value="C:extracellular region"/>
    <property type="evidence" value="ECO:0007669"/>
    <property type="project" value="UniProtKB-SubCell"/>
</dbReference>
<proteinExistence type="inferred from homology"/>
<dbReference type="InterPro" id="IPR001424">
    <property type="entry name" value="SOD_Cu_Zn_dom"/>
</dbReference>
<feature type="chain" id="PRO_5040151015" description="superoxide dismutase" evidence="8">
    <location>
        <begin position="19"/>
        <end position="185"/>
    </location>
</feature>
<evidence type="ECO:0000256" key="1">
    <source>
        <dbReference type="ARBA" id="ARBA00004196"/>
    </source>
</evidence>
<evidence type="ECO:0000256" key="7">
    <source>
        <dbReference type="ARBA" id="ARBA00049204"/>
    </source>
</evidence>
<dbReference type="FunFam" id="2.60.40.200:FF:000007">
    <property type="entry name" value="Cell surface Cu-only superoxide dismutase 5"/>
    <property type="match status" value="1"/>
</dbReference>
<evidence type="ECO:0000256" key="8">
    <source>
        <dbReference type="SAM" id="SignalP"/>
    </source>
</evidence>
<dbReference type="EMBL" id="MU007030">
    <property type="protein sequence ID" value="KAF2431746.1"/>
    <property type="molecule type" value="Genomic_DNA"/>
</dbReference>
<dbReference type="EC" id="1.15.1.1" evidence="4"/>
<dbReference type="InterPro" id="IPR036423">
    <property type="entry name" value="SOD-like_Cu/Zn_dom_sf"/>
</dbReference>
<dbReference type="PANTHER" id="PTHR10003">
    <property type="entry name" value="SUPEROXIDE DISMUTASE CU-ZN -RELATED"/>
    <property type="match status" value="1"/>
</dbReference>
<keyword evidence="5" id="KW-0964">Secreted</keyword>
<accession>A0A9P4NU43</accession>
<keyword evidence="11" id="KW-1185">Reference proteome</keyword>
<evidence type="ECO:0000256" key="3">
    <source>
        <dbReference type="ARBA" id="ARBA00010457"/>
    </source>
</evidence>
<dbReference type="Proteomes" id="UP000800235">
    <property type="component" value="Unassembled WGS sequence"/>
</dbReference>
<comment type="subcellular location">
    <subcellularLocation>
        <location evidence="1">Cell envelope</location>
    </subcellularLocation>
    <subcellularLocation>
        <location evidence="2">Secreted</location>
    </subcellularLocation>
</comment>
<dbReference type="Gene3D" id="2.60.40.200">
    <property type="entry name" value="Superoxide dismutase, copper/zinc binding domain"/>
    <property type="match status" value="1"/>
</dbReference>
<comment type="caution">
    <text evidence="10">The sequence shown here is derived from an EMBL/GenBank/DDBJ whole genome shotgun (WGS) entry which is preliminary data.</text>
</comment>
<evidence type="ECO:0000256" key="5">
    <source>
        <dbReference type="ARBA" id="ARBA00022525"/>
    </source>
</evidence>
<feature type="signal peptide" evidence="8">
    <location>
        <begin position="1"/>
        <end position="18"/>
    </location>
</feature>
<dbReference type="SUPFAM" id="SSF49329">
    <property type="entry name" value="Cu,Zn superoxide dismutase-like"/>
    <property type="match status" value="1"/>
</dbReference>
<name>A0A9P4NU43_9PEZI</name>
<evidence type="ECO:0000256" key="4">
    <source>
        <dbReference type="ARBA" id="ARBA00012682"/>
    </source>
</evidence>
<sequence>MRSSVLFSAVSSIALVSAQAPATAPSIAPAKAVTNNPEGHTYVATLPATATVQGAVSVSAGQGGKGVTYDIKLHGFPKEGGPFMYHVHEKPVPSDGNCTGAGAHLDPTKRGEVPPCNPATPAQCQVGDLSGKFGNVTAGPVFHKTFADAYSSLVKGDPQYIGDLSLVVHLSDKKRIGCANFTMKM</sequence>
<dbReference type="GO" id="GO:0005507">
    <property type="term" value="F:copper ion binding"/>
    <property type="evidence" value="ECO:0007669"/>
    <property type="project" value="InterPro"/>
</dbReference>
<evidence type="ECO:0000259" key="9">
    <source>
        <dbReference type="Pfam" id="PF00080"/>
    </source>
</evidence>
<evidence type="ECO:0000313" key="11">
    <source>
        <dbReference type="Proteomes" id="UP000800235"/>
    </source>
</evidence>
<reference evidence="10" key="1">
    <citation type="journal article" date="2020" name="Stud. Mycol.">
        <title>101 Dothideomycetes genomes: a test case for predicting lifestyles and emergence of pathogens.</title>
        <authorList>
            <person name="Haridas S."/>
            <person name="Albert R."/>
            <person name="Binder M."/>
            <person name="Bloem J."/>
            <person name="Labutti K."/>
            <person name="Salamov A."/>
            <person name="Andreopoulos B."/>
            <person name="Baker S."/>
            <person name="Barry K."/>
            <person name="Bills G."/>
            <person name="Bluhm B."/>
            <person name="Cannon C."/>
            <person name="Castanera R."/>
            <person name="Culley D."/>
            <person name="Daum C."/>
            <person name="Ezra D."/>
            <person name="Gonzalez J."/>
            <person name="Henrissat B."/>
            <person name="Kuo A."/>
            <person name="Liang C."/>
            <person name="Lipzen A."/>
            <person name="Lutzoni F."/>
            <person name="Magnuson J."/>
            <person name="Mondo S."/>
            <person name="Nolan M."/>
            <person name="Ohm R."/>
            <person name="Pangilinan J."/>
            <person name="Park H.-J."/>
            <person name="Ramirez L."/>
            <person name="Alfaro M."/>
            <person name="Sun H."/>
            <person name="Tritt A."/>
            <person name="Yoshinaga Y."/>
            <person name="Zwiers L.-H."/>
            <person name="Turgeon B."/>
            <person name="Goodwin S."/>
            <person name="Spatafora J."/>
            <person name="Crous P."/>
            <person name="Grigoriev I."/>
        </authorList>
    </citation>
    <scope>NUCLEOTIDE SEQUENCE</scope>
    <source>
        <strain evidence="10">CBS 130266</strain>
    </source>
</reference>
<evidence type="ECO:0000256" key="6">
    <source>
        <dbReference type="ARBA" id="ARBA00022862"/>
    </source>
</evidence>
<organism evidence="10 11">
    <name type="scientific">Tothia fuscella</name>
    <dbReference type="NCBI Taxonomy" id="1048955"/>
    <lineage>
        <taxon>Eukaryota</taxon>
        <taxon>Fungi</taxon>
        <taxon>Dikarya</taxon>
        <taxon>Ascomycota</taxon>
        <taxon>Pezizomycotina</taxon>
        <taxon>Dothideomycetes</taxon>
        <taxon>Pleosporomycetidae</taxon>
        <taxon>Venturiales</taxon>
        <taxon>Cylindrosympodiaceae</taxon>
        <taxon>Tothia</taxon>
    </lineage>
</organism>
<dbReference type="Pfam" id="PF00080">
    <property type="entry name" value="Sod_Cu"/>
    <property type="match status" value="1"/>
</dbReference>
<comment type="similarity">
    <text evidence="3">Belongs to the Cu-Zn superoxide dismutase family.</text>
</comment>
<comment type="catalytic activity">
    <reaction evidence="7">
        <text>2 superoxide + 2 H(+) = H2O2 + O2</text>
        <dbReference type="Rhea" id="RHEA:20696"/>
        <dbReference type="ChEBI" id="CHEBI:15378"/>
        <dbReference type="ChEBI" id="CHEBI:15379"/>
        <dbReference type="ChEBI" id="CHEBI:16240"/>
        <dbReference type="ChEBI" id="CHEBI:18421"/>
        <dbReference type="EC" id="1.15.1.1"/>
    </reaction>
</comment>